<evidence type="ECO:0000313" key="6">
    <source>
        <dbReference type="EMBL" id="KEY19468.1"/>
    </source>
</evidence>
<dbReference type="InterPro" id="IPR036390">
    <property type="entry name" value="WH_DNA-bd_sf"/>
</dbReference>
<name>A0A448NPA6_9FLAO</name>
<dbReference type="Proteomes" id="UP000270036">
    <property type="component" value="Chromosome"/>
</dbReference>
<dbReference type="GO" id="GO:0045892">
    <property type="term" value="P:negative regulation of DNA-templated transcription"/>
    <property type="evidence" value="ECO:0007669"/>
    <property type="project" value="InterPro"/>
</dbReference>
<dbReference type="EMBL" id="JPEP01000002">
    <property type="protein sequence ID" value="KEY19468.1"/>
    <property type="molecule type" value="Genomic_DNA"/>
</dbReference>
<dbReference type="Proteomes" id="UP000028349">
    <property type="component" value="Unassembled WGS sequence"/>
</dbReference>
<reference evidence="7 9" key="2">
    <citation type="submission" date="2018-12" db="EMBL/GenBank/DDBJ databases">
        <authorList>
            <consortium name="Pathogen Informatics"/>
        </authorList>
    </citation>
    <scope>NUCLEOTIDE SEQUENCE [LARGE SCALE GENOMIC DNA]</scope>
    <source>
        <strain evidence="7 9">NCTC13489</strain>
    </source>
</reference>
<keyword evidence="3" id="KW-0238">DNA-binding</keyword>
<keyword evidence="8" id="KW-1185">Reference proteome</keyword>
<gene>
    <name evidence="7" type="primary">blaI</name>
    <name evidence="6" type="ORF">HY04_13830</name>
    <name evidence="7" type="ORF">NCTC13489_00813</name>
</gene>
<evidence type="ECO:0000256" key="4">
    <source>
        <dbReference type="ARBA" id="ARBA00023163"/>
    </source>
</evidence>
<evidence type="ECO:0000313" key="9">
    <source>
        <dbReference type="Proteomes" id="UP000270036"/>
    </source>
</evidence>
<evidence type="ECO:0000256" key="1">
    <source>
        <dbReference type="ARBA" id="ARBA00011046"/>
    </source>
</evidence>
<dbReference type="GO" id="GO:0003677">
    <property type="term" value="F:DNA binding"/>
    <property type="evidence" value="ECO:0007669"/>
    <property type="project" value="UniProtKB-KW"/>
</dbReference>
<dbReference type="Pfam" id="PF03965">
    <property type="entry name" value="Penicillinase_R"/>
    <property type="match status" value="1"/>
</dbReference>
<dbReference type="InterPro" id="IPR036388">
    <property type="entry name" value="WH-like_DNA-bd_sf"/>
</dbReference>
<accession>A0A448NPA6</accession>
<dbReference type="Gene3D" id="1.10.10.10">
    <property type="entry name" value="Winged helix-like DNA-binding domain superfamily/Winged helix DNA-binding domain"/>
    <property type="match status" value="1"/>
</dbReference>
<dbReference type="InterPro" id="IPR005650">
    <property type="entry name" value="BlaI_family"/>
</dbReference>
<evidence type="ECO:0000256" key="5">
    <source>
        <dbReference type="SAM" id="MobiDB-lite"/>
    </source>
</evidence>
<dbReference type="SUPFAM" id="SSF46785">
    <property type="entry name" value="Winged helix' DNA-binding domain"/>
    <property type="match status" value="1"/>
</dbReference>
<protein>
    <submittedName>
        <fullName evidence="7">Regulatory protein BlaI</fullName>
    </submittedName>
</protein>
<dbReference type="OrthoDB" id="1098508at2"/>
<dbReference type="KEGG" id="cant:NCTC13489_00813"/>
<evidence type="ECO:0000256" key="2">
    <source>
        <dbReference type="ARBA" id="ARBA00023015"/>
    </source>
</evidence>
<evidence type="ECO:0000256" key="3">
    <source>
        <dbReference type="ARBA" id="ARBA00023125"/>
    </source>
</evidence>
<feature type="region of interest" description="Disordered" evidence="5">
    <location>
        <begin position="142"/>
        <end position="162"/>
    </location>
</feature>
<dbReference type="RefSeq" id="WP_034720613.1">
    <property type="nucleotide sequence ID" value="NZ_FOIX01000003.1"/>
</dbReference>
<evidence type="ECO:0000313" key="7">
    <source>
        <dbReference type="EMBL" id="VEH97408.1"/>
    </source>
</evidence>
<proteinExistence type="inferred from homology"/>
<organism evidence="7 9">
    <name type="scientific">Kaistella antarctica</name>
    <dbReference type="NCBI Taxonomy" id="266748"/>
    <lineage>
        <taxon>Bacteria</taxon>
        <taxon>Pseudomonadati</taxon>
        <taxon>Bacteroidota</taxon>
        <taxon>Flavobacteriia</taxon>
        <taxon>Flavobacteriales</taxon>
        <taxon>Weeksellaceae</taxon>
        <taxon>Chryseobacterium group</taxon>
        <taxon>Kaistella</taxon>
    </lineage>
</organism>
<dbReference type="STRING" id="266748.HY04_13830"/>
<keyword evidence="4" id="KW-0804">Transcription</keyword>
<sequence length="162" mass="19307">MKISHLTPGEELLMNVLWRLDSAYMREIIEQYQEPKPHPNTISTFLKILVEKKFLTTEKEGRIFRYSVAIPFDDYRKYLVHLFLEDYFNNNAAEIVKLLVEENLLNSDDLQQFFEIRATVVPHQIKEEESDLSDFIKDITATKKKKKKKEKGEKKKDKKKKK</sequence>
<dbReference type="EMBL" id="LR134441">
    <property type="protein sequence ID" value="VEH97408.1"/>
    <property type="molecule type" value="Genomic_DNA"/>
</dbReference>
<dbReference type="AlphaFoldDB" id="A0A448NPA6"/>
<evidence type="ECO:0000313" key="8">
    <source>
        <dbReference type="Proteomes" id="UP000028349"/>
    </source>
</evidence>
<reference evidence="6 8" key="1">
    <citation type="submission" date="2014-07" db="EMBL/GenBank/DDBJ databases">
        <authorList>
            <person name="Pisani N.G."/>
            <person name="Newman J.D."/>
        </authorList>
    </citation>
    <scope>NUCLEOTIDE SEQUENCE [LARGE SCALE GENOMIC DNA]</scope>
    <source>
        <strain evidence="6 8">LMG 24720</strain>
    </source>
</reference>
<keyword evidence="2" id="KW-0805">Transcription regulation</keyword>
<comment type="similarity">
    <text evidence="1">Belongs to the BlaI transcriptional regulatory family.</text>
</comment>